<dbReference type="AlphaFoldDB" id="F4P6U3"/>
<evidence type="ECO:0000256" key="2">
    <source>
        <dbReference type="ARBA" id="ARBA00009190"/>
    </source>
</evidence>
<keyword evidence="5 6" id="KW-0472">Membrane</keyword>
<dbReference type="PANTHER" id="PTHR12608">
    <property type="entry name" value="TRANSMEMBRANE PROTEIN HTP-1 RELATED"/>
    <property type="match status" value="1"/>
</dbReference>
<dbReference type="Proteomes" id="UP000007241">
    <property type="component" value="Unassembled WGS sequence"/>
</dbReference>
<dbReference type="OMA" id="ILGHAIC"/>
<dbReference type="InterPro" id="IPR049555">
    <property type="entry name" value="GDT1-like_CS"/>
</dbReference>
<feature type="compositionally biased region" description="Polar residues" evidence="7">
    <location>
        <begin position="162"/>
        <end position="171"/>
    </location>
</feature>
<feature type="transmembrane region" description="Helical" evidence="6">
    <location>
        <begin position="105"/>
        <end position="122"/>
    </location>
</feature>
<dbReference type="SUPFAM" id="SSF103473">
    <property type="entry name" value="MFS general substrate transporter"/>
    <property type="match status" value="1"/>
</dbReference>
<reference evidence="8 9" key="1">
    <citation type="submission" date="2009-12" db="EMBL/GenBank/DDBJ databases">
        <title>The draft genome of Batrachochytrium dendrobatidis.</title>
        <authorList>
            <consortium name="US DOE Joint Genome Institute (JGI-PGF)"/>
            <person name="Kuo A."/>
            <person name="Salamov A."/>
            <person name="Schmutz J."/>
            <person name="Lucas S."/>
            <person name="Pitluck S."/>
            <person name="Rosenblum E."/>
            <person name="Stajich J."/>
            <person name="Eisen M."/>
            <person name="Grigoriev I.V."/>
        </authorList>
    </citation>
    <scope>NUCLEOTIDE SEQUENCE [LARGE SCALE GENOMIC DNA]</scope>
    <source>
        <strain evidence="9">JAM81 / FGSC 10211</strain>
    </source>
</reference>
<keyword evidence="9" id="KW-1185">Reference proteome</keyword>
<evidence type="ECO:0000256" key="3">
    <source>
        <dbReference type="ARBA" id="ARBA00022692"/>
    </source>
</evidence>
<comment type="similarity">
    <text evidence="2 6">Belongs to the GDT1 family.</text>
</comment>
<evidence type="ECO:0000313" key="8">
    <source>
        <dbReference type="EMBL" id="EGF79071.1"/>
    </source>
</evidence>
<dbReference type="PANTHER" id="PTHR12608:SF1">
    <property type="entry name" value="TRANSMEMBRANE PROTEIN 165"/>
    <property type="match status" value="1"/>
</dbReference>
<dbReference type="InterPro" id="IPR036259">
    <property type="entry name" value="MFS_trans_sf"/>
</dbReference>
<feature type="transmembrane region" description="Helical" evidence="6">
    <location>
        <begin position="209"/>
        <end position="227"/>
    </location>
</feature>
<feature type="transmembrane region" description="Helical" evidence="6">
    <location>
        <begin position="43"/>
        <end position="66"/>
    </location>
</feature>
<dbReference type="GO" id="GO:0071421">
    <property type="term" value="P:manganese ion transmembrane transport"/>
    <property type="evidence" value="ECO:0000318"/>
    <property type="project" value="GO_Central"/>
</dbReference>
<dbReference type="InterPro" id="IPR001727">
    <property type="entry name" value="GDT1-like"/>
</dbReference>
<comment type="subcellular location">
    <subcellularLocation>
        <location evidence="1 6">Membrane</location>
        <topology evidence="1 6">Multi-pass membrane protein</topology>
    </subcellularLocation>
</comment>
<evidence type="ECO:0000313" key="9">
    <source>
        <dbReference type="Proteomes" id="UP000007241"/>
    </source>
</evidence>
<gene>
    <name evidence="8" type="ORF">BATDEDRAFT_26263</name>
</gene>
<organism evidence="8 9">
    <name type="scientific">Batrachochytrium dendrobatidis (strain JAM81 / FGSC 10211)</name>
    <name type="common">Frog chytrid fungus</name>
    <dbReference type="NCBI Taxonomy" id="684364"/>
    <lineage>
        <taxon>Eukaryota</taxon>
        <taxon>Fungi</taxon>
        <taxon>Fungi incertae sedis</taxon>
        <taxon>Chytridiomycota</taxon>
        <taxon>Chytridiomycota incertae sedis</taxon>
        <taxon>Chytridiomycetes</taxon>
        <taxon>Rhizophydiales</taxon>
        <taxon>Rhizophydiales incertae sedis</taxon>
        <taxon>Batrachochytrium</taxon>
    </lineage>
</organism>
<sequence>MEATGTHLFSRTTQGFGNLTGWTGDDVSGSPKDGQGKDKLQGLVMSFLVILVSEIGDKTFLIAAVLAMRNPRLLIFSAAMSALFLMTVISALLGQILPSLLSKQYTQILAAILFIIFGFRLLHEGYYMSGNEVTEELEEVTQELTGSTHKEKQEDLEAGSESFATETGSESIPMVTTTTQSDESDKAVKQLNHPLGVLWHGVTRVTRSWASVLFSPIWIQAFALTFVAEWGDRSQLATVALAGAEDFWWVTIGGLLGHAICSCVAVIGGRMLAARISVKTVTMIGALLFIACGVVGLYEFVVENYSE</sequence>
<feature type="transmembrane region" description="Helical" evidence="6">
    <location>
        <begin position="247"/>
        <end position="268"/>
    </location>
</feature>
<dbReference type="EMBL" id="GL882887">
    <property type="protein sequence ID" value="EGF79071.1"/>
    <property type="molecule type" value="Genomic_DNA"/>
</dbReference>
<proteinExistence type="inferred from homology"/>
<name>F4P6U3_BATDJ</name>
<dbReference type="GeneID" id="18238991"/>
<evidence type="ECO:0000256" key="6">
    <source>
        <dbReference type="RuleBase" id="RU365102"/>
    </source>
</evidence>
<dbReference type="GO" id="GO:0005384">
    <property type="term" value="F:manganese ion transmembrane transporter activity"/>
    <property type="evidence" value="ECO:0000318"/>
    <property type="project" value="GO_Central"/>
</dbReference>
<feature type="region of interest" description="Disordered" evidence="7">
    <location>
        <begin position="143"/>
        <end position="171"/>
    </location>
</feature>
<dbReference type="PROSITE" id="PS01214">
    <property type="entry name" value="UPF0016"/>
    <property type="match status" value="1"/>
</dbReference>
<accession>F4P6U3</accession>
<keyword evidence="4 6" id="KW-1133">Transmembrane helix</keyword>
<dbReference type="STRING" id="684364.F4P6U3"/>
<evidence type="ECO:0000256" key="1">
    <source>
        <dbReference type="ARBA" id="ARBA00004141"/>
    </source>
</evidence>
<dbReference type="Pfam" id="PF01169">
    <property type="entry name" value="GDT1"/>
    <property type="match status" value="2"/>
</dbReference>
<dbReference type="GO" id="GO:0032468">
    <property type="term" value="P:Golgi calcium ion homeostasis"/>
    <property type="evidence" value="ECO:0000318"/>
    <property type="project" value="GO_Central"/>
</dbReference>
<dbReference type="HOGENOM" id="CLU_040186_0_0_1"/>
<dbReference type="FunCoup" id="F4P6U3">
    <property type="interactions" value="409"/>
</dbReference>
<dbReference type="InParanoid" id="F4P6U3"/>
<dbReference type="GO" id="GO:0005794">
    <property type="term" value="C:Golgi apparatus"/>
    <property type="evidence" value="ECO:0000318"/>
    <property type="project" value="GO_Central"/>
</dbReference>
<dbReference type="GO" id="GO:0015085">
    <property type="term" value="F:calcium ion transmembrane transporter activity"/>
    <property type="evidence" value="ECO:0000318"/>
    <property type="project" value="GO_Central"/>
</dbReference>
<dbReference type="GO" id="GO:0070588">
    <property type="term" value="P:calcium ion transmembrane transport"/>
    <property type="evidence" value="ECO:0000318"/>
    <property type="project" value="GO_Central"/>
</dbReference>
<protein>
    <recommendedName>
        <fullName evidence="6">GDT1 family protein</fullName>
    </recommendedName>
</protein>
<dbReference type="RefSeq" id="XP_006680345.1">
    <property type="nucleotide sequence ID" value="XM_006680282.1"/>
</dbReference>
<feature type="transmembrane region" description="Helical" evidence="6">
    <location>
        <begin position="280"/>
        <end position="301"/>
    </location>
</feature>
<dbReference type="OrthoDB" id="442680at2759"/>
<feature type="transmembrane region" description="Helical" evidence="6">
    <location>
        <begin position="73"/>
        <end position="93"/>
    </location>
</feature>
<dbReference type="GO" id="GO:0016020">
    <property type="term" value="C:membrane"/>
    <property type="evidence" value="ECO:0007669"/>
    <property type="project" value="UniProtKB-SubCell"/>
</dbReference>
<dbReference type="GO" id="GO:0032472">
    <property type="term" value="P:Golgi calcium ion transport"/>
    <property type="evidence" value="ECO:0000318"/>
    <property type="project" value="GO_Central"/>
</dbReference>
<evidence type="ECO:0000256" key="4">
    <source>
        <dbReference type="ARBA" id="ARBA00022989"/>
    </source>
</evidence>
<evidence type="ECO:0000256" key="7">
    <source>
        <dbReference type="SAM" id="MobiDB-lite"/>
    </source>
</evidence>
<keyword evidence="3 6" id="KW-0812">Transmembrane</keyword>
<evidence type="ECO:0000256" key="5">
    <source>
        <dbReference type="ARBA" id="ARBA00023136"/>
    </source>
</evidence>